<dbReference type="Proteomes" id="UP000199608">
    <property type="component" value="Unassembled WGS sequence"/>
</dbReference>
<evidence type="ECO:0000256" key="2">
    <source>
        <dbReference type="ARBA" id="ARBA00022840"/>
    </source>
</evidence>
<dbReference type="PROSITE" id="PS50045">
    <property type="entry name" value="SIGMA54_INTERACT_4"/>
    <property type="match status" value="1"/>
</dbReference>
<protein>
    <submittedName>
        <fullName evidence="4">Sigma-54 interaction domain-containing protein</fullName>
    </submittedName>
</protein>
<dbReference type="RefSeq" id="WP_092230364.1">
    <property type="nucleotide sequence ID" value="NZ_FNLL01000002.1"/>
</dbReference>
<dbReference type="InterPro" id="IPR002078">
    <property type="entry name" value="Sigma_54_int"/>
</dbReference>
<organism evidence="4 5">
    <name type="scientific">Desulfobacula phenolica</name>
    <dbReference type="NCBI Taxonomy" id="90732"/>
    <lineage>
        <taxon>Bacteria</taxon>
        <taxon>Pseudomonadati</taxon>
        <taxon>Thermodesulfobacteriota</taxon>
        <taxon>Desulfobacteria</taxon>
        <taxon>Desulfobacterales</taxon>
        <taxon>Desulfobacteraceae</taxon>
        <taxon>Desulfobacula</taxon>
    </lineage>
</organism>
<dbReference type="SUPFAM" id="SSF52540">
    <property type="entry name" value="P-loop containing nucleoside triphosphate hydrolases"/>
    <property type="match status" value="1"/>
</dbReference>
<dbReference type="GO" id="GO:0005524">
    <property type="term" value="F:ATP binding"/>
    <property type="evidence" value="ECO:0007669"/>
    <property type="project" value="UniProtKB-KW"/>
</dbReference>
<dbReference type="InterPro" id="IPR003593">
    <property type="entry name" value="AAA+_ATPase"/>
</dbReference>
<dbReference type="PANTHER" id="PTHR32071">
    <property type="entry name" value="TRANSCRIPTIONAL REGULATORY PROTEIN"/>
    <property type="match status" value="1"/>
</dbReference>
<evidence type="ECO:0000259" key="3">
    <source>
        <dbReference type="PROSITE" id="PS50045"/>
    </source>
</evidence>
<evidence type="ECO:0000313" key="4">
    <source>
        <dbReference type="EMBL" id="SDT86112.1"/>
    </source>
</evidence>
<accession>A0A1H2DTB8</accession>
<dbReference type="GO" id="GO:0006355">
    <property type="term" value="P:regulation of DNA-templated transcription"/>
    <property type="evidence" value="ECO:0007669"/>
    <property type="project" value="InterPro"/>
</dbReference>
<reference evidence="5" key="1">
    <citation type="submission" date="2016-10" db="EMBL/GenBank/DDBJ databases">
        <authorList>
            <person name="Varghese N."/>
            <person name="Submissions S."/>
        </authorList>
    </citation>
    <scope>NUCLEOTIDE SEQUENCE [LARGE SCALE GENOMIC DNA]</scope>
    <source>
        <strain evidence="5">DSM 3384</strain>
    </source>
</reference>
<dbReference type="Gene3D" id="3.40.50.300">
    <property type="entry name" value="P-loop containing nucleotide triphosphate hydrolases"/>
    <property type="match status" value="1"/>
</dbReference>
<sequence length="494" mass="57144">MKKAKLSSEEHHFFRTVYNAAFANPFSALREKLDIKIAGHFPSASRRESKDLCINEVDHRIKTLESQGRADINAFQGQDKEIITIVFLFDIFHKFRDEFDQLIKDQIKAQDIPVKVPFAPKAMEMLHKKGFDDKSVFHYFALSYQLRRAFYFISNSLVGSSPCMKTLKKHLWYNVFTYNIDLYNKFLWNKMEDFSTLLLGETGTGKGTAAKAIGRSGYIPFDEKKQCFAQSFTRAFSSLNLSQYPETLLESELFGHTKGAFTGAMEDYQGVFDRCSPHGSILLDEIGEIPNHVQIKLLRVLQERTFSPVGTHETSRFNGRVIAATNRPKKDILDGKVFRDDFYYRLCSDIIEVPPLSTRIREKPSELDDLLDFTIQRMTGTRSEKLILKVKRIIDRRLGKNYQWPGNVRELEQCVRSVLLRRDYKGKQKDDKETGSLTQELIQGISNRNISVPLLVSGYCRLLYEKFGTYEKVAKLTGLDRRTIKKHIINFKRD</sequence>
<name>A0A1H2DTB8_9BACT</name>
<keyword evidence="1" id="KW-0547">Nucleotide-binding</keyword>
<dbReference type="EMBL" id="FNLL01000002">
    <property type="protein sequence ID" value="SDT86112.1"/>
    <property type="molecule type" value="Genomic_DNA"/>
</dbReference>
<keyword evidence="5" id="KW-1185">Reference proteome</keyword>
<dbReference type="AlphaFoldDB" id="A0A1H2DTB8"/>
<keyword evidence="2" id="KW-0067">ATP-binding</keyword>
<evidence type="ECO:0000313" key="5">
    <source>
        <dbReference type="Proteomes" id="UP000199608"/>
    </source>
</evidence>
<dbReference type="SMART" id="SM00382">
    <property type="entry name" value="AAA"/>
    <property type="match status" value="1"/>
</dbReference>
<evidence type="ECO:0000256" key="1">
    <source>
        <dbReference type="ARBA" id="ARBA00022741"/>
    </source>
</evidence>
<dbReference type="InterPro" id="IPR027417">
    <property type="entry name" value="P-loop_NTPase"/>
</dbReference>
<dbReference type="PANTHER" id="PTHR32071:SF122">
    <property type="entry name" value="SIGMA FACTOR"/>
    <property type="match status" value="1"/>
</dbReference>
<feature type="domain" description="Sigma-54 factor interaction" evidence="3">
    <location>
        <begin position="157"/>
        <end position="420"/>
    </location>
</feature>
<dbReference type="CDD" id="cd00009">
    <property type="entry name" value="AAA"/>
    <property type="match status" value="1"/>
</dbReference>
<dbReference type="Pfam" id="PF00158">
    <property type="entry name" value="Sigma54_activat"/>
    <property type="match status" value="1"/>
</dbReference>
<proteinExistence type="predicted"/>
<gene>
    <name evidence="4" type="ORF">SAMN04487931_102157</name>
</gene>
<dbReference type="Gene3D" id="1.10.8.60">
    <property type="match status" value="1"/>
</dbReference>